<sequence length="738" mass="79558">MSPASNAAPTSTYQTIRCLDSLAPGAELASSSSDSSQQHFLLLKLPRQQLQDLPQLQQLVQQSVALRHPNVLQVHELFLTSQHLVVVQEGCSDCSLAQFLQQRRQQGRQLSEAAARCWFQQVVLAVDYCHRQGLTGLPIQHILLQDNPGRPPLPKLPCPLFALAHSSSSSSSSSSCQNSTALQGTLHDMQACGALLLHLLGGQMTAAAPEAAATGSSSSSSSQALIQLPKGRSAECQELVQQLLLQSPGLMLCSTHGIMSSSWFEQGLLPDFAALNQQVNGNTVQLCKQTREQLDSIVAAVHDWPPQFAVYQRFADLAAALSGLQVQQQQVYTGLGSSWVQVYETECTQEQLMQQQLQQQQSVLPAAGALWVYCLPAFLKKSSDDSSSSGQTLAAAEQLASLIGAVQWTQHLILRLSCKLEGFSCKPPAPELLSAMRQLATAAAGGACRKLVPVIGLCLQPPLLLQEAPPLLQLQQGPAHCTLSAWLQEQPRFNSGWMGYDRMYAADIRSSSSSSSSSSKMELWAAGAPWAYMLQLLCDVAAALVDLHSLQPPLTHGAANAGAVHLLSAPPCATHARQLQNASTADSLIPQQQQQQVAQLSWVGPWRHAVSSSRQLSHPLLTAPEVLMHGAPFSAATDVYGFGMIMLQLAACWAPAEHELGSTDRFRDIDSSLRVLQQHGTLLAAVESQQVFDGWRQQLPAGYWQLARSCCSGNAADRPSAEEALRRCSALAEALRPA</sequence>
<evidence type="ECO:0000256" key="4">
    <source>
        <dbReference type="ARBA" id="ARBA00022777"/>
    </source>
</evidence>
<dbReference type="Gene3D" id="1.10.510.10">
    <property type="entry name" value="Transferase(Phosphotransferase) domain 1"/>
    <property type="match status" value="2"/>
</dbReference>
<dbReference type="AlphaFoldDB" id="A0A383WDA6"/>
<dbReference type="STRING" id="3088.A0A383WDA6"/>
<keyword evidence="2" id="KW-0808">Transferase</keyword>
<name>A0A383WDA6_TETOB</name>
<keyword evidence="5" id="KW-0067">ATP-binding</keyword>
<dbReference type="GO" id="GO:0035556">
    <property type="term" value="P:intracellular signal transduction"/>
    <property type="evidence" value="ECO:0007669"/>
    <property type="project" value="TreeGrafter"/>
</dbReference>
<dbReference type="SUPFAM" id="SSF56112">
    <property type="entry name" value="Protein kinase-like (PK-like)"/>
    <property type="match status" value="2"/>
</dbReference>
<keyword evidence="3" id="KW-0547">Nucleotide-binding</keyword>
<dbReference type="Gene3D" id="3.30.200.20">
    <property type="entry name" value="Phosphorylase Kinase, domain 1"/>
    <property type="match status" value="1"/>
</dbReference>
<dbReference type="GO" id="GO:0005737">
    <property type="term" value="C:cytoplasm"/>
    <property type="evidence" value="ECO:0007669"/>
    <property type="project" value="TreeGrafter"/>
</dbReference>
<keyword evidence="9" id="KW-1185">Reference proteome</keyword>
<feature type="domain" description="Protein kinase" evidence="6">
    <location>
        <begin position="1"/>
        <end position="264"/>
    </location>
</feature>
<keyword evidence="1" id="KW-0723">Serine/threonine-protein kinase</keyword>
<dbReference type="EMBL" id="FNXT01000025">
    <property type="protein sequence ID" value="SZX59770.1"/>
    <property type="molecule type" value="Genomic_DNA"/>
</dbReference>
<evidence type="ECO:0000256" key="3">
    <source>
        <dbReference type="ARBA" id="ARBA00022741"/>
    </source>
</evidence>
<dbReference type="SMART" id="SM00220">
    <property type="entry name" value="S_TKc"/>
    <property type="match status" value="1"/>
</dbReference>
<protein>
    <recommendedName>
        <fullName evidence="6">Protein kinase domain-containing protein</fullName>
    </recommendedName>
</protein>
<organism evidence="8 9">
    <name type="scientific">Tetradesmus obliquus</name>
    <name type="common">Green alga</name>
    <name type="synonym">Acutodesmus obliquus</name>
    <dbReference type="NCBI Taxonomy" id="3088"/>
    <lineage>
        <taxon>Eukaryota</taxon>
        <taxon>Viridiplantae</taxon>
        <taxon>Chlorophyta</taxon>
        <taxon>core chlorophytes</taxon>
        <taxon>Chlorophyceae</taxon>
        <taxon>CS clade</taxon>
        <taxon>Sphaeropleales</taxon>
        <taxon>Scenedesmaceae</taxon>
        <taxon>Tetradesmus</taxon>
    </lineage>
</organism>
<gene>
    <name evidence="8" type="ORF">BQ4739_LOCUS15876</name>
    <name evidence="7" type="ORF">BQ4739_LOCUS379</name>
</gene>
<proteinExistence type="predicted"/>
<dbReference type="GO" id="GO:0004674">
    <property type="term" value="F:protein serine/threonine kinase activity"/>
    <property type="evidence" value="ECO:0007669"/>
    <property type="project" value="UniProtKB-KW"/>
</dbReference>
<evidence type="ECO:0000259" key="6">
    <source>
        <dbReference type="PROSITE" id="PS50011"/>
    </source>
</evidence>
<dbReference type="EMBL" id="FNXT01001237">
    <property type="protein sequence ID" value="SZX75597.1"/>
    <property type="molecule type" value="Genomic_DNA"/>
</dbReference>
<dbReference type="PANTHER" id="PTHR24346:SF82">
    <property type="entry name" value="KP78A-RELATED"/>
    <property type="match status" value="1"/>
</dbReference>
<dbReference type="Pfam" id="PF00069">
    <property type="entry name" value="Pkinase"/>
    <property type="match status" value="1"/>
</dbReference>
<evidence type="ECO:0000256" key="1">
    <source>
        <dbReference type="ARBA" id="ARBA00022527"/>
    </source>
</evidence>
<dbReference type="Proteomes" id="UP000256970">
    <property type="component" value="Unassembled WGS sequence"/>
</dbReference>
<evidence type="ECO:0000256" key="2">
    <source>
        <dbReference type="ARBA" id="ARBA00022679"/>
    </source>
</evidence>
<dbReference type="InterPro" id="IPR011009">
    <property type="entry name" value="Kinase-like_dom_sf"/>
</dbReference>
<dbReference type="PROSITE" id="PS50011">
    <property type="entry name" value="PROTEIN_KINASE_DOM"/>
    <property type="match status" value="1"/>
</dbReference>
<accession>A0A383WDA6</accession>
<dbReference type="GO" id="GO:0005524">
    <property type="term" value="F:ATP binding"/>
    <property type="evidence" value="ECO:0007669"/>
    <property type="project" value="UniProtKB-KW"/>
</dbReference>
<keyword evidence="4" id="KW-0418">Kinase</keyword>
<evidence type="ECO:0000256" key="5">
    <source>
        <dbReference type="ARBA" id="ARBA00022840"/>
    </source>
</evidence>
<evidence type="ECO:0000313" key="8">
    <source>
        <dbReference type="EMBL" id="SZX75597.1"/>
    </source>
</evidence>
<dbReference type="PANTHER" id="PTHR24346">
    <property type="entry name" value="MAP/MICROTUBULE AFFINITY-REGULATING KINASE"/>
    <property type="match status" value="1"/>
</dbReference>
<evidence type="ECO:0000313" key="7">
    <source>
        <dbReference type="EMBL" id="SZX59770.1"/>
    </source>
</evidence>
<reference evidence="8 9" key="1">
    <citation type="submission" date="2016-10" db="EMBL/GenBank/DDBJ databases">
        <authorList>
            <person name="Cai Z."/>
        </authorList>
    </citation>
    <scope>NUCLEOTIDE SEQUENCE [LARGE SCALE GENOMIC DNA]</scope>
</reference>
<dbReference type="InterPro" id="IPR000719">
    <property type="entry name" value="Prot_kinase_dom"/>
</dbReference>
<evidence type="ECO:0000313" key="9">
    <source>
        <dbReference type="Proteomes" id="UP000256970"/>
    </source>
</evidence>